<name>A0AAD1Y2J4_EUPCR</name>
<gene>
    <name evidence="1" type="ORF">ECRASSUSDP1_LOCUS25041</name>
</gene>
<dbReference type="EMBL" id="CAMPGE010025814">
    <property type="protein sequence ID" value="CAI2383538.1"/>
    <property type="molecule type" value="Genomic_DNA"/>
</dbReference>
<evidence type="ECO:0000313" key="1">
    <source>
        <dbReference type="EMBL" id="CAI2383538.1"/>
    </source>
</evidence>
<proteinExistence type="predicted"/>
<accession>A0AAD1Y2J4</accession>
<organism evidence="1 2">
    <name type="scientific">Euplotes crassus</name>
    <dbReference type="NCBI Taxonomy" id="5936"/>
    <lineage>
        <taxon>Eukaryota</taxon>
        <taxon>Sar</taxon>
        <taxon>Alveolata</taxon>
        <taxon>Ciliophora</taxon>
        <taxon>Intramacronucleata</taxon>
        <taxon>Spirotrichea</taxon>
        <taxon>Hypotrichia</taxon>
        <taxon>Euplotida</taxon>
        <taxon>Euplotidae</taxon>
        <taxon>Moneuplotes</taxon>
    </lineage>
</organism>
<sequence length="235" mass="26928">MELKPFPTKQLTLKKAIPQITPADSVKRSLLSPIVKGVRRSKTSLREKASAGINKVCLSKSAKLQNQKCGVEKLSLLSTENLPQKLKLSLRKSQKVKSHKVPKTSEMKNIIKAIVSSKRGRRNIRTHHRNTCKRKSRRVFSAEPIETDQHQMEEEDINKIMEVHNRMIKHVNLKLRQNKIMNGRFFSPHVLRQKASIFQRLSNSSNTECSYIDKRNGANDEGRRLPLVKDCSSTQ</sequence>
<dbReference type="Proteomes" id="UP001295684">
    <property type="component" value="Unassembled WGS sequence"/>
</dbReference>
<reference evidence="1" key="1">
    <citation type="submission" date="2023-07" db="EMBL/GenBank/DDBJ databases">
        <authorList>
            <consortium name="AG Swart"/>
            <person name="Singh M."/>
            <person name="Singh A."/>
            <person name="Seah K."/>
            <person name="Emmerich C."/>
        </authorList>
    </citation>
    <scope>NUCLEOTIDE SEQUENCE</scope>
    <source>
        <strain evidence="1">DP1</strain>
    </source>
</reference>
<protein>
    <submittedName>
        <fullName evidence="1">Uncharacterized protein</fullName>
    </submittedName>
</protein>
<comment type="caution">
    <text evidence="1">The sequence shown here is derived from an EMBL/GenBank/DDBJ whole genome shotgun (WGS) entry which is preliminary data.</text>
</comment>
<evidence type="ECO:0000313" key="2">
    <source>
        <dbReference type="Proteomes" id="UP001295684"/>
    </source>
</evidence>
<dbReference type="AlphaFoldDB" id="A0AAD1Y2J4"/>
<keyword evidence="2" id="KW-1185">Reference proteome</keyword>